<dbReference type="EMBL" id="MGJM01000004">
    <property type="protein sequence ID" value="OGN07055.1"/>
    <property type="molecule type" value="Genomic_DNA"/>
</dbReference>
<sequence length="636" mass="69149">MKKSVFALLFVLVAGNICGQTIFVSQPSASRILKINAATGGAEVFYNWGSSPPASGLAMGPDGRLYFNLEYTVSGQVTISRMKQDGSQLENIFATSSLTLINTLFFTGPDLYFVALTVVTENNWHWDIWKIKDLGSIAYGQKFPEPVVFFTGYYCPPFNHGLTLTPSGDLLLFDPMNDQVLKIGPPYTTATVFIEKIGVNSAPNSGLVQELTVKDGELLVANVYGGANIGRFDLTSGQFLGYLTSFSADDSLLMMAPGPGGDLFVTTSRNNLWRIRNGAKTLVWSRPYPKECCYFIFSVASPEMFASTGAGQVSLIDGNLNAPLGGKTPLILVHGWNPNGIPAGPQSASWDRFVSYFYQDASLRGRFKLYFFNYYSNEISVGLLGSYLGYLTDLGGYYDASFLVSKPVLLAHSMGGLVSRAYMNEYAVQIGPQSGQLGGEKVARLITLAAPHHGSPMANGNARDSRAGAVYGSALTTFDVLFYAVGPGFTQKNRTDLRWDNYDGLFNYSSYSGERNTWLENLNASTAYDSKITAYGGVTNRASDCVVSDPLCWGSIVMRNGIGLENDGVVPLGSSLFANPDGTARTRGRLFFNYNHDDMIAGQGDNLLFDQIKKDLLAAAPASLSRTRSLLSRVRF</sequence>
<dbReference type="SUPFAM" id="SSF63829">
    <property type="entry name" value="Calcium-dependent phosphotriesterase"/>
    <property type="match status" value="1"/>
</dbReference>
<name>A0A1F8F1Q6_9BACT</name>
<dbReference type="Gene3D" id="2.120.10.30">
    <property type="entry name" value="TolB, C-terminal domain"/>
    <property type="match status" value="1"/>
</dbReference>
<proteinExistence type="predicted"/>
<dbReference type="InterPro" id="IPR029058">
    <property type="entry name" value="AB_hydrolase_fold"/>
</dbReference>
<evidence type="ECO:0000313" key="2">
    <source>
        <dbReference type="EMBL" id="OGN07055.1"/>
    </source>
</evidence>
<organism evidence="2 3">
    <name type="scientific">Candidatus Yanofskybacteria bacterium RIFCSPHIGHO2_01_FULL_48_25b</name>
    <dbReference type="NCBI Taxonomy" id="1802672"/>
    <lineage>
        <taxon>Bacteria</taxon>
        <taxon>Candidatus Yanofskyibacteriota</taxon>
    </lineage>
</organism>
<dbReference type="AlphaFoldDB" id="A0A1F8F1Q6"/>
<accession>A0A1F8F1Q6</accession>
<dbReference type="Pfam" id="PF07819">
    <property type="entry name" value="PGAP1"/>
    <property type="match status" value="1"/>
</dbReference>
<dbReference type="SUPFAM" id="SSF53474">
    <property type="entry name" value="alpha/beta-Hydrolases"/>
    <property type="match status" value="1"/>
</dbReference>
<evidence type="ECO:0000313" key="3">
    <source>
        <dbReference type="Proteomes" id="UP000177605"/>
    </source>
</evidence>
<dbReference type="InterPro" id="IPR011042">
    <property type="entry name" value="6-blade_b-propeller_TolB-like"/>
</dbReference>
<dbReference type="Gene3D" id="3.40.50.1820">
    <property type="entry name" value="alpha/beta hydrolase"/>
    <property type="match status" value="1"/>
</dbReference>
<dbReference type="InterPro" id="IPR012908">
    <property type="entry name" value="PGAP1-ab_dom-like"/>
</dbReference>
<protein>
    <recommendedName>
        <fullName evidence="1">GPI inositol-deacylase PGAP1-like alpha/beta domain-containing protein</fullName>
    </recommendedName>
</protein>
<gene>
    <name evidence="2" type="ORF">A2669_02255</name>
</gene>
<dbReference type="Proteomes" id="UP000177605">
    <property type="component" value="Unassembled WGS sequence"/>
</dbReference>
<evidence type="ECO:0000259" key="1">
    <source>
        <dbReference type="Pfam" id="PF07819"/>
    </source>
</evidence>
<reference evidence="2 3" key="1">
    <citation type="journal article" date="2016" name="Nat. Commun.">
        <title>Thousands of microbial genomes shed light on interconnected biogeochemical processes in an aquifer system.</title>
        <authorList>
            <person name="Anantharaman K."/>
            <person name="Brown C.T."/>
            <person name="Hug L.A."/>
            <person name="Sharon I."/>
            <person name="Castelle C.J."/>
            <person name="Probst A.J."/>
            <person name="Thomas B.C."/>
            <person name="Singh A."/>
            <person name="Wilkins M.J."/>
            <person name="Karaoz U."/>
            <person name="Brodie E.L."/>
            <person name="Williams K.H."/>
            <person name="Hubbard S.S."/>
            <person name="Banfield J.F."/>
        </authorList>
    </citation>
    <scope>NUCLEOTIDE SEQUENCE [LARGE SCALE GENOMIC DNA]</scope>
</reference>
<feature type="domain" description="GPI inositol-deacylase PGAP1-like alpha/beta" evidence="1">
    <location>
        <begin position="366"/>
        <end position="459"/>
    </location>
</feature>
<dbReference type="GO" id="GO:0016788">
    <property type="term" value="F:hydrolase activity, acting on ester bonds"/>
    <property type="evidence" value="ECO:0007669"/>
    <property type="project" value="InterPro"/>
</dbReference>
<comment type="caution">
    <text evidence="2">The sequence shown here is derived from an EMBL/GenBank/DDBJ whole genome shotgun (WGS) entry which is preliminary data.</text>
</comment>